<proteinExistence type="predicted"/>
<evidence type="ECO:0000313" key="1">
    <source>
        <dbReference type="EMBL" id="SDA57407.1"/>
    </source>
</evidence>
<organism evidence="1 2">
    <name type="scientific">Allisonella histaminiformans</name>
    <dbReference type="NCBI Taxonomy" id="209880"/>
    <lineage>
        <taxon>Bacteria</taxon>
        <taxon>Bacillati</taxon>
        <taxon>Bacillota</taxon>
        <taxon>Negativicutes</taxon>
        <taxon>Veillonellales</taxon>
        <taxon>Veillonellaceae</taxon>
        <taxon>Allisonella</taxon>
    </lineage>
</organism>
<reference evidence="1 2" key="1">
    <citation type="submission" date="2016-10" db="EMBL/GenBank/DDBJ databases">
        <authorList>
            <person name="de Groot N.N."/>
        </authorList>
    </citation>
    <scope>NUCLEOTIDE SEQUENCE [LARGE SCALE GENOMIC DNA]</scope>
    <source>
        <strain evidence="1 2">DSM 15230</strain>
    </source>
</reference>
<keyword evidence="2" id="KW-1185">Reference proteome</keyword>
<dbReference type="EMBL" id="FMXA01000020">
    <property type="protein sequence ID" value="SDA57407.1"/>
    <property type="molecule type" value="Genomic_DNA"/>
</dbReference>
<evidence type="ECO:0008006" key="3">
    <source>
        <dbReference type="Google" id="ProtNLM"/>
    </source>
</evidence>
<accession>A0A1G5WIR3</accession>
<dbReference type="InterPro" id="IPR003795">
    <property type="entry name" value="DUF192"/>
</dbReference>
<gene>
    <name evidence="1" type="ORF">SAMN02910343_01381</name>
</gene>
<dbReference type="AlphaFoldDB" id="A0A1G5WIR3"/>
<dbReference type="InterPro" id="IPR038695">
    <property type="entry name" value="Saro_0823-like_sf"/>
</dbReference>
<dbReference type="PANTHER" id="PTHR37953:SF1">
    <property type="entry name" value="UPF0127 PROTEIN MJ1496"/>
    <property type="match status" value="1"/>
</dbReference>
<sequence>MTQTWGIENTNIVFTVELADTAWKRFKGLMMRKEMPSGQALFLHKTNSIHMCFMYFPIDAVYVDNRKRIVKIVRNLPAWTGISACLKADSVLEMKAGEAKRLGLAVGMQWKEKTDLRVKN</sequence>
<dbReference type="GeneID" id="87756384"/>
<dbReference type="STRING" id="209880.SAMN02910343_01381"/>
<name>A0A1G5WIR3_9FIRM</name>
<dbReference type="Gene3D" id="2.60.120.1140">
    <property type="entry name" value="Protein of unknown function DUF192"/>
    <property type="match status" value="1"/>
</dbReference>
<evidence type="ECO:0000313" key="2">
    <source>
        <dbReference type="Proteomes" id="UP000199689"/>
    </source>
</evidence>
<dbReference type="RefSeq" id="WP_091365214.1">
    <property type="nucleotide sequence ID" value="NZ_FMXA01000020.1"/>
</dbReference>
<dbReference type="PANTHER" id="PTHR37953">
    <property type="entry name" value="UPF0127 PROTEIN MJ1496"/>
    <property type="match status" value="1"/>
</dbReference>
<dbReference type="Pfam" id="PF02643">
    <property type="entry name" value="DUF192"/>
    <property type="match status" value="1"/>
</dbReference>
<protein>
    <recommendedName>
        <fullName evidence="3">DUF192 domain-containing protein</fullName>
    </recommendedName>
</protein>
<dbReference type="Proteomes" id="UP000199689">
    <property type="component" value="Unassembled WGS sequence"/>
</dbReference>
<dbReference type="OrthoDB" id="9813379at2"/>